<sequence>MTDPNKIPIPASTTVLVRDGENGLEVLLARRNTKLFFAGGAWVFPGGRIDPEDHPGDVVTDDDDPRMLEAARHASVREAAEETGAVIDIDSLVWLSHWTPPMEAPKRFSTWFFMAPAPEHIGALEADGGEIHELAWMCPGDAMRRRNEGDIELIPPTFITLALLEHFPTAHDALEHYRNFPPEHFVTKFAAVDGSVVAMYEEDAGYNSGDASIPGERHRLWMGDGDWRYERSRWPGRTLNG</sequence>
<dbReference type="PANTHER" id="PTHR12318:SF0">
    <property type="entry name" value="ACYL-COENZYME A DIPHOSPHATASE NUDT19"/>
    <property type="match status" value="1"/>
</dbReference>
<keyword evidence="3" id="KW-0479">Metal-binding</keyword>
<dbReference type="PANTHER" id="PTHR12318">
    <property type="entry name" value="TESTOSTERONE-REGULATED PROTEIN RP2"/>
    <property type="match status" value="1"/>
</dbReference>
<evidence type="ECO:0000256" key="6">
    <source>
        <dbReference type="ARBA" id="ARBA00023211"/>
    </source>
</evidence>
<organism evidence="8">
    <name type="scientific">freshwater metagenome</name>
    <dbReference type="NCBI Taxonomy" id="449393"/>
    <lineage>
        <taxon>unclassified sequences</taxon>
        <taxon>metagenomes</taxon>
        <taxon>ecological metagenomes</taxon>
    </lineage>
</organism>
<feature type="domain" description="Nudix hydrolase" evidence="7">
    <location>
        <begin position="8"/>
        <end position="159"/>
    </location>
</feature>
<reference evidence="8" key="1">
    <citation type="submission" date="2020-05" db="EMBL/GenBank/DDBJ databases">
        <authorList>
            <person name="Chiriac C."/>
            <person name="Salcher M."/>
            <person name="Ghai R."/>
            <person name="Kavagutti S V."/>
        </authorList>
    </citation>
    <scope>NUCLEOTIDE SEQUENCE</scope>
</reference>
<name>A0A6J6IBI8_9ZZZZ</name>
<evidence type="ECO:0000313" key="8">
    <source>
        <dbReference type="EMBL" id="CAB4622956.1"/>
    </source>
</evidence>
<dbReference type="GO" id="GO:0016818">
    <property type="term" value="F:hydrolase activity, acting on acid anhydrides, in phosphorus-containing anhydrides"/>
    <property type="evidence" value="ECO:0007669"/>
    <property type="project" value="InterPro"/>
</dbReference>
<dbReference type="PROSITE" id="PS51462">
    <property type="entry name" value="NUDIX"/>
    <property type="match status" value="1"/>
</dbReference>
<dbReference type="InterPro" id="IPR000086">
    <property type="entry name" value="NUDIX_hydrolase_dom"/>
</dbReference>
<keyword evidence="4" id="KW-0378">Hydrolase</keyword>
<gene>
    <name evidence="8" type="ORF">UFOPK1835_01941</name>
</gene>
<protein>
    <submittedName>
        <fullName evidence="8">Unannotated protein</fullName>
    </submittedName>
</protein>
<evidence type="ECO:0000256" key="2">
    <source>
        <dbReference type="ARBA" id="ARBA00001946"/>
    </source>
</evidence>
<evidence type="ECO:0000256" key="4">
    <source>
        <dbReference type="ARBA" id="ARBA00022801"/>
    </source>
</evidence>
<dbReference type="InterPro" id="IPR039121">
    <property type="entry name" value="NUDT19"/>
</dbReference>
<dbReference type="CDD" id="cd18870">
    <property type="entry name" value="NUDIX_AcylCoAdiphos_Nudt19"/>
    <property type="match status" value="1"/>
</dbReference>
<evidence type="ECO:0000256" key="3">
    <source>
        <dbReference type="ARBA" id="ARBA00022723"/>
    </source>
</evidence>
<evidence type="ECO:0000256" key="1">
    <source>
        <dbReference type="ARBA" id="ARBA00001936"/>
    </source>
</evidence>
<comment type="cofactor">
    <cofactor evidence="1">
        <name>Mn(2+)</name>
        <dbReference type="ChEBI" id="CHEBI:29035"/>
    </cofactor>
</comment>
<proteinExistence type="predicted"/>
<dbReference type="Pfam" id="PF00293">
    <property type="entry name" value="NUDIX"/>
    <property type="match status" value="1"/>
</dbReference>
<comment type="cofactor">
    <cofactor evidence="2">
        <name>Mg(2+)</name>
        <dbReference type="ChEBI" id="CHEBI:18420"/>
    </cofactor>
</comment>
<evidence type="ECO:0000256" key="5">
    <source>
        <dbReference type="ARBA" id="ARBA00022842"/>
    </source>
</evidence>
<dbReference type="SUPFAM" id="SSF55811">
    <property type="entry name" value="Nudix"/>
    <property type="match status" value="1"/>
</dbReference>
<keyword evidence="6" id="KW-0464">Manganese</keyword>
<keyword evidence="5" id="KW-0460">Magnesium</keyword>
<accession>A0A6J6IBI8</accession>
<dbReference type="EMBL" id="CAEZUP010000119">
    <property type="protein sequence ID" value="CAB4622956.1"/>
    <property type="molecule type" value="Genomic_DNA"/>
</dbReference>
<dbReference type="Gene3D" id="3.90.79.10">
    <property type="entry name" value="Nucleoside Triphosphate Pyrophosphohydrolase"/>
    <property type="match status" value="2"/>
</dbReference>
<dbReference type="InterPro" id="IPR015797">
    <property type="entry name" value="NUDIX_hydrolase-like_dom_sf"/>
</dbReference>
<evidence type="ECO:0000259" key="7">
    <source>
        <dbReference type="PROSITE" id="PS51462"/>
    </source>
</evidence>
<dbReference type="GO" id="GO:0046872">
    <property type="term" value="F:metal ion binding"/>
    <property type="evidence" value="ECO:0007669"/>
    <property type="project" value="UniProtKB-KW"/>
</dbReference>
<dbReference type="AlphaFoldDB" id="A0A6J6IBI8"/>